<dbReference type="Pfam" id="PF00990">
    <property type="entry name" value="GGDEF"/>
    <property type="match status" value="1"/>
</dbReference>
<evidence type="ECO:0000313" key="2">
    <source>
        <dbReference type="EMBL" id="EAR11356.1"/>
    </source>
</evidence>
<sequence>MKGVSCTTQADPWTKQEVLVKKGIQSEDETDRLAAITQLNILSGDSEERFDRIIRIAQRMFAVPMADFSVIDADSQHLKSAYGYSLSRIDRIDSLANHAMMRNGVFVVNDAQEDDRFSGNPLIISQPKIRFFASYPIRTRSGQRVGALSIADRVPRSLSAHDQSVFRDLAEMIENELTFMQVAQFDRATQMSINDGFYSQAEQGLRVCERQKKSAVAVVFDVRRLTPATDTERDIEHDRHIRVFANQLRHFFRKSDVIGRIGRQEFAVMLLDAQGEDVATIVKKLKASIDIHNADSEYRHRLSFLHAFSEFDPAHAVTSSTLVEMAKRLLVELDEVG</sequence>
<dbReference type="Gene3D" id="3.30.450.40">
    <property type="match status" value="1"/>
</dbReference>
<feature type="domain" description="GGDEF" evidence="1">
    <location>
        <begin position="213"/>
        <end position="337"/>
    </location>
</feature>
<dbReference type="SUPFAM" id="SSF55073">
    <property type="entry name" value="Nucleotide cyclase"/>
    <property type="match status" value="1"/>
</dbReference>
<proteinExistence type="predicted"/>
<dbReference type="AlphaFoldDB" id="A4B9Q5"/>
<dbReference type="NCBIfam" id="TIGR00254">
    <property type="entry name" value="GGDEF"/>
    <property type="match status" value="1"/>
</dbReference>
<gene>
    <name evidence="2" type="ORF">MED297_20752</name>
</gene>
<dbReference type="Gene3D" id="3.30.70.270">
    <property type="match status" value="1"/>
</dbReference>
<dbReference type="InterPro" id="IPR029787">
    <property type="entry name" value="Nucleotide_cyclase"/>
</dbReference>
<dbReference type="EMBL" id="AAOE01000001">
    <property type="protein sequence ID" value="EAR11356.1"/>
    <property type="molecule type" value="Genomic_DNA"/>
</dbReference>
<evidence type="ECO:0000259" key="1">
    <source>
        <dbReference type="PROSITE" id="PS50887"/>
    </source>
</evidence>
<dbReference type="InterPro" id="IPR000160">
    <property type="entry name" value="GGDEF_dom"/>
</dbReference>
<dbReference type="InterPro" id="IPR043128">
    <property type="entry name" value="Rev_trsase/Diguanyl_cyclase"/>
</dbReference>
<evidence type="ECO:0000313" key="3">
    <source>
        <dbReference type="Proteomes" id="UP000005953"/>
    </source>
</evidence>
<dbReference type="SUPFAM" id="SSF55781">
    <property type="entry name" value="GAF domain-like"/>
    <property type="match status" value="1"/>
</dbReference>
<dbReference type="Proteomes" id="UP000005953">
    <property type="component" value="Unassembled WGS sequence"/>
</dbReference>
<dbReference type="HOGENOM" id="CLU_000445_11_32_6"/>
<organism evidence="2 3">
    <name type="scientific">Reinekea blandensis MED297</name>
    <dbReference type="NCBI Taxonomy" id="314283"/>
    <lineage>
        <taxon>Bacteria</taxon>
        <taxon>Pseudomonadati</taxon>
        <taxon>Pseudomonadota</taxon>
        <taxon>Gammaproteobacteria</taxon>
        <taxon>Oceanospirillales</taxon>
        <taxon>Saccharospirillaceae</taxon>
        <taxon>Reinekea</taxon>
    </lineage>
</organism>
<dbReference type="InterPro" id="IPR003018">
    <property type="entry name" value="GAF"/>
</dbReference>
<dbReference type="Pfam" id="PF01590">
    <property type="entry name" value="GAF"/>
    <property type="match status" value="1"/>
</dbReference>
<keyword evidence="3" id="KW-1185">Reference proteome</keyword>
<reference evidence="2 3" key="1">
    <citation type="submission" date="2006-02" db="EMBL/GenBank/DDBJ databases">
        <authorList>
            <person name="Pinhassi J."/>
            <person name="Pedros-Alio C."/>
            <person name="Ferriera S."/>
            <person name="Johnson J."/>
            <person name="Kravitz S."/>
            <person name="Halpern A."/>
            <person name="Remington K."/>
            <person name="Beeson K."/>
            <person name="Tran B."/>
            <person name="Rogers Y.-H."/>
            <person name="Friedman R."/>
            <person name="Venter J.C."/>
        </authorList>
    </citation>
    <scope>NUCLEOTIDE SEQUENCE [LARGE SCALE GENOMIC DNA]</scope>
    <source>
        <strain evidence="2 3">MED297</strain>
    </source>
</reference>
<dbReference type="PANTHER" id="PTHR43102">
    <property type="entry name" value="SLR1143 PROTEIN"/>
    <property type="match status" value="1"/>
</dbReference>
<protein>
    <submittedName>
        <fullName evidence="2">Diguanylate cyclase, putative</fullName>
    </submittedName>
</protein>
<name>A4B9Q5_9GAMM</name>
<dbReference type="SMART" id="SM00065">
    <property type="entry name" value="GAF"/>
    <property type="match status" value="1"/>
</dbReference>
<dbReference type="InterPro" id="IPR029016">
    <property type="entry name" value="GAF-like_dom_sf"/>
</dbReference>
<dbReference type="PROSITE" id="PS50887">
    <property type="entry name" value="GGDEF"/>
    <property type="match status" value="1"/>
</dbReference>
<dbReference type="PANTHER" id="PTHR43102:SF2">
    <property type="entry name" value="GAF DOMAIN-CONTAINING PROTEIN"/>
    <property type="match status" value="1"/>
</dbReference>
<dbReference type="STRING" id="314283.MED297_20752"/>
<comment type="caution">
    <text evidence="2">The sequence shown here is derived from an EMBL/GenBank/DDBJ whole genome shotgun (WGS) entry which is preliminary data.</text>
</comment>
<accession>A4B9Q5</accession>